<evidence type="ECO:0000313" key="1">
    <source>
        <dbReference type="EMBL" id="KAK4356605.1"/>
    </source>
</evidence>
<proteinExistence type="predicted"/>
<evidence type="ECO:0000313" key="2">
    <source>
        <dbReference type="Proteomes" id="UP001291623"/>
    </source>
</evidence>
<dbReference type="EMBL" id="JAVYJV010000013">
    <property type="protein sequence ID" value="KAK4356605.1"/>
    <property type="molecule type" value="Genomic_DNA"/>
</dbReference>
<gene>
    <name evidence="1" type="ORF">RND71_025576</name>
</gene>
<accession>A0AAE1VDK2</accession>
<sequence length="92" mass="10982">MGTLRLLQQLVVYNSLRGQHLHNRPQVSSLISDRIEWLKKSLSLVLFEHEDSLTIEVTVIGFRVSYWLIRDTRFPFLYFIPIFFHSKIVYSK</sequence>
<organism evidence="1 2">
    <name type="scientific">Anisodus tanguticus</name>
    <dbReference type="NCBI Taxonomy" id="243964"/>
    <lineage>
        <taxon>Eukaryota</taxon>
        <taxon>Viridiplantae</taxon>
        <taxon>Streptophyta</taxon>
        <taxon>Embryophyta</taxon>
        <taxon>Tracheophyta</taxon>
        <taxon>Spermatophyta</taxon>
        <taxon>Magnoliopsida</taxon>
        <taxon>eudicotyledons</taxon>
        <taxon>Gunneridae</taxon>
        <taxon>Pentapetalae</taxon>
        <taxon>asterids</taxon>
        <taxon>lamiids</taxon>
        <taxon>Solanales</taxon>
        <taxon>Solanaceae</taxon>
        <taxon>Solanoideae</taxon>
        <taxon>Hyoscyameae</taxon>
        <taxon>Anisodus</taxon>
    </lineage>
</organism>
<dbReference type="Proteomes" id="UP001291623">
    <property type="component" value="Unassembled WGS sequence"/>
</dbReference>
<keyword evidence="2" id="KW-1185">Reference proteome</keyword>
<protein>
    <submittedName>
        <fullName evidence="1">Uncharacterized protein</fullName>
    </submittedName>
</protein>
<dbReference type="AlphaFoldDB" id="A0AAE1VDK2"/>
<reference evidence="1" key="1">
    <citation type="submission" date="2023-12" db="EMBL/GenBank/DDBJ databases">
        <title>Genome assembly of Anisodus tanguticus.</title>
        <authorList>
            <person name="Wang Y.-J."/>
        </authorList>
    </citation>
    <scope>NUCLEOTIDE SEQUENCE</scope>
    <source>
        <strain evidence="1">KB-2021</strain>
        <tissue evidence="1">Leaf</tissue>
    </source>
</reference>
<comment type="caution">
    <text evidence="1">The sequence shown here is derived from an EMBL/GenBank/DDBJ whole genome shotgun (WGS) entry which is preliminary data.</text>
</comment>
<name>A0AAE1VDK2_9SOLA</name>